<dbReference type="NCBIfam" id="TIGR00147">
    <property type="entry name" value="YegS/Rv2252/BmrU family lipid kinase"/>
    <property type="match status" value="1"/>
</dbReference>
<dbReference type="Gene3D" id="2.60.200.40">
    <property type="match status" value="1"/>
</dbReference>
<keyword evidence="5" id="KW-0479">Metal-binding</keyword>
<keyword evidence="9" id="KW-0460">Magnesium</keyword>
<name>A0A953I9J3_SYMTR</name>
<dbReference type="RefSeq" id="WP_273380011.1">
    <property type="nucleotide sequence ID" value="NZ_PIUK01000118.1"/>
</dbReference>
<comment type="similarity">
    <text evidence="2">Belongs to the diacylglycerol/lipid kinase family.</text>
</comment>
<evidence type="ECO:0000256" key="5">
    <source>
        <dbReference type="ARBA" id="ARBA00022723"/>
    </source>
</evidence>
<dbReference type="InterPro" id="IPR045540">
    <property type="entry name" value="YegS/DAGK_C"/>
</dbReference>
<evidence type="ECO:0000256" key="10">
    <source>
        <dbReference type="ARBA" id="ARBA00023098"/>
    </source>
</evidence>
<keyword evidence="4" id="KW-0808">Transferase</keyword>
<proteinExistence type="inferred from homology"/>
<keyword evidence="6" id="KW-0547">Nucleotide-binding</keyword>
<dbReference type="GO" id="GO:0004143">
    <property type="term" value="F:ATP-dependent diacylglycerol kinase activity"/>
    <property type="evidence" value="ECO:0007669"/>
    <property type="project" value="TreeGrafter"/>
</dbReference>
<evidence type="ECO:0000256" key="4">
    <source>
        <dbReference type="ARBA" id="ARBA00022679"/>
    </source>
</evidence>
<dbReference type="Pfam" id="PF00781">
    <property type="entry name" value="DAGK_cat"/>
    <property type="match status" value="1"/>
</dbReference>
<evidence type="ECO:0000256" key="12">
    <source>
        <dbReference type="ARBA" id="ARBA00023264"/>
    </source>
</evidence>
<organism evidence="14 15">
    <name type="scientific">Symbiobacterium thermophilum</name>
    <dbReference type="NCBI Taxonomy" id="2734"/>
    <lineage>
        <taxon>Bacteria</taxon>
        <taxon>Bacillati</taxon>
        <taxon>Bacillota</taxon>
        <taxon>Clostridia</taxon>
        <taxon>Eubacteriales</taxon>
        <taxon>Symbiobacteriaceae</taxon>
        <taxon>Symbiobacterium</taxon>
    </lineage>
</organism>
<dbReference type="AlphaFoldDB" id="A0A953I9J3"/>
<dbReference type="SUPFAM" id="SSF111331">
    <property type="entry name" value="NAD kinase/diacylglycerol kinase-like"/>
    <property type="match status" value="1"/>
</dbReference>
<dbReference type="EMBL" id="PIUK01000118">
    <property type="protein sequence ID" value="MBY6276903.1"/>
    <property type="molecule type" value="Genomic_DNA"/>
</dbReference>
<evidence type="ECO:0000313" key="15">
    <source>
        <dbReference type="Proteomes" id="UP000732377"/>
    </source>
</evidence>
<dbReference type="InterPro" id="IPR016064">
    <property type="entry name" value="NAD/diacylglycerol_kinase_sf"/>
</dbReference>
<dbReference type="InterPro" id="IPR005218">
    <property type="entry name" value="Diacylglycerol/lipid_kinase"/>
</dbReference>
<dbReference type="GO" id="GO:0046872">
    <property type="term" value="F:metal ion binding"/>
    <property type="evidence" value="ECO:0007669"/>
    <property type="project" value="UniProtKB-KW"/>
</dbReference>
<evidence type="ECO:0000256" key="9">
    <source>
        <dbReference type="ARBA" id="ARBA00022842"/>
    </source>
</evidence>
<protein>
    <recommendedName>
        <fullName evidence="13">DAGKc domain-containing protein</fullName>
    </recommendedName>
</protein>
<reference evidence="14" key="1">
    <citation type="submission" date="2017-11" db="EMBL/GenBank/DDBJ databases">
        <title>Three new genomes from thermophilic consortium.</title>
        <authorList>
            <person name="Quaggio R."/>
            <person name="Amgarten D."/>
            <person name="Setubal J.C."/>
        </authorList>
    </citation>
    <scope>NUCLEOTIDE SEQUENCE</scope>
    <source>
        <strain evidence="14">ZCTH01-B2</strain>
    </source>
</reference>
<evidence type="ECO:0000256" key="8">
    <source>
        <dbReference type="ARBA" id="ARBA00022840"/>
    </source>
</evidence>
<dbReference type="Pfam" id="PF19279">
    <property type="entry name" value="YegS_C"/>
    <property type="match status" value="1"/>
</dbReference>
<keyword evidence="12" id="KW-1208">Phospholipid metabolism</keyword>
<evidence type="ECO:0000256" key="1">
    <source>
        <dbReference type="ARBA" id="ARBA00001946"/>
    </source>
</evidence>
<keyword evidence="8" id="KW-0067">ATP-binding</keyword>
<keyword evidence="11" id="KW-0594">Phospholipid biosynthesis</keyword>
<dbReference type="Proteomes" id="UP000732377">
    <property type="component" value="Unassembled WGS sequence"/>
</dbReference>
<dbReference type="GO" id="GO:0008654">
    <property type="term" value="P:phospholipid biosynthetic process"/>
    <property type="evidence" value="ECO:0007669"/>
    <property type="project" value="UniProtKB-KW"/>
</dbReference>
<evidence type="ECO:0000256" key="6">
    <source>
        <dbReference type="ARBA" id="ARBA00022741"/>
    </source>
</evidence>
<dbReference type="InterPro" id="IPR001206">
    <property type="entry name" value="Diacylglycerol_kinase_cat_dom"/>
</dbReference>
<dbReference type="PROSITE" id="PS50146">
    <property type="entry name" value="DAGK"/>
    <property type="match status" value="1"/>
</dbReference>
<keyword evidence="7" id="KW-0418">Kinase</keyword>
<evidence type="ECO:0000313" key="14">
    <source>
        <dbReference type="EMBL" id="MBY6276903.1"/>
    </source>
</evidence>
<dbReference type="GO" id="GO:0005524">
    <property type="term" value="F:ATP binding"/>
    <property type="evidence" value="ECO:0007669"/>
    <property type="project" value="UniProtKB-KW"/>
</dbReference>
<sequence>MAFRRIAVIYNPASGPPREREEPLARLAAPLRAAGCEVAICPTARPGHATEIARARAGEGYDLILAHGGDGTMNEALQGVMGTGAALGFWPGGTANVLAAELHLPHRPEEMARRIRDGRTAEVTVGRANDRYFLLMAGVGLDAAVAGSVDPELKRRFGKAAFFVAAMQFIWRWELAPFVVHLDGEPPVEGRFVVAGNARSYGGGFQFTPDASLTDPDLDVCIFTAEAVGDYLRYVSAALVGLHRNLPGVIYRKARRVSITAAAEHAPLTQVDGEVIGSLPVTLESIPRALRLLV</sequence>
<keyword evidence="10" id="KW-0443">Lipid metabolism</keyword>
<evidence type="ECO:0000259" key="13">
    <source>
        <dbReference type="PROSITE" id="PS50146"/>
    </source>
</evidence>
<dbReference type="Gene3D" id="3.40.50.10330">
    <property type="entry name" value="Probable inorganic polyphosphate/atp-NAD kinase, domain 1"/>
    <property type="match status" value="1"/>
</dbReference>
<keyword evidence="3" id="KW-0444">Lipid biosynthesis</keyword>
<dbReference type="InterPro" id="IPR017438">
    <property type="entry name" value="ATP-NAD_kinase_N"/>
</dbReference>
<dbReference type="PANTHER" id="PTHR12358">
    <property type="entry name" value="SPHINGOSINE KINASE"/>
    <property type="match status" value="1"/>
</dbReference>
<dbReference type="InterPro" id="IPR050187">
    <property type="entry name" value="Lipid_Phosphate_FormReg"/>
</dbReference>
<evidence type="ECO:0000256" key="11">
    <source>
        <dbReference type="ARBA" id="ARBA00023209"/>
    </source>
</evidence>
<gene>
    <name evidence="14" type="ORF">CWE10_11955</name>
</gene>
<dbReference type="PANTHER" id="PTHR12358:SF106">
    <property type="entry name" value="LIPID KINASE YEGS"/>
    <property type="match status" value="1"/>
</dbReference>
<dbReference type="GO" id="GO:0005886">
    <property type="term" value="C:plasma membrane"/>
    <property type="evidence" value="ECO:0007669"/>
    <property type="project" value="TreeGrafter"/>
</dbReference>
<evidence type="ECO:0000256" key="2">
    <source>
        <dbReference type="ARBA" id="ARBA00005983"/>
    </source>
</evidence>
<comment type="caution">
    <text evidence="14">The sequence shown here is derived from an EMBL/GenBank/DDBJ whole genome shotgun (WGS) entry which is preliminary data.</text>
</comment>
<dbReference type="SMART" id="SM00046">
    <property type="entry name" value="DAGKc"/>
    <property type="match status" value="1"/>
</dbReference>
<evidence type="ECO:0000256" key="7">
    <source>
        <dbReference type="ARBA" id="ARBA00022777"/>
    </source>
</evidence>
<accession>A0A953I9J3</accession>
<evidence type="ECO:0000256" key="3">
    <source>
        <dbReference type="ARBA" id="ARBA00022516"/>
    </source>
</evidence>
<comment type="cofactor">
    <cofactor evidence="1">
        <name>Mg(2+)</name>
        <dbReference type="ChEBI" id="CHEBI:18420"/>
    </cofactor>
</comment>
<feature type="domain" description="DAGKc" evidence="13">
    <location>
        <begin position="1"/>
        <end position="132"/>
    </location>
</feature>